<dbReference type="Proteomes" id="UP000751190">
    <property type="component" value="Unassembled WGS sequence"/>
</dbReference>
<evidence type="ECO:0008006" key="5">
    <source>
        <dbReference type="Google" id="ProtNLM"/>
    </source>
</evidence>
<feature type="region of interest" description="Disordered" evidence="2">
    <location>
        <begin position="313"/>
        <end position="344"/>
    </location>
</feature>
<evidence type="ECO:0000313" key="4">
    <source>
        <dbReference type="Proteomes" id="UP000751190"/>
    </source>
</evidence>
<feature type="region of interest" description="Disordered" evidence="2">
    <location>
        <begin position="220"/>
        <end position="277"/>
    </location>
</feature>
<evidence type="ECO:0000313" key="3">
    <source>
        <dbReference type="EMBL" id="KAG8459524.1"/>
    </source>
</evidence>
<gene>
    <name evidence="3" type="ORF">KFE25_012859</name>
</gene>
<proteinExistence type="predicted"/>
<feature type="region of interest" description="Disordered" evidence="2">
    <location>
        <begin position="629"/>
        <end position="652"/>
    </location>
</feature>
<feature type="compositionally biased region" description="Gly residues" evidence="2">
    <location>
        <begin position="636"/>
        <end position="649"/>
    </location>
</feature>
<feature type="compositionally biased region" description="Basic and acidic residues" evidence="2">
    <location>
        <begin position="256"/>
        <end position="275"/>
    </location>
</feature>
<feature type="region of interest" description="Disordered" evidence="2">
    <location>
        <begin position="1186"/>
        <end position="1220"/>
    </location>
</feature>
<keyword evidence="4" id="KW-1185">Reference proteome</keyword>
<dbReference type="PANTHER" id="PTHR13037">
    <property type="entry name" value="FORMIN"/>
    <property type="match status" value="1"/>
</dbReference>
<name>A0A8J5X905_DIALT</name>
<dbReference type="EMBL" id="JAGTXO010000040">
    <property type="protein sequence ID" value="KAG8459524.1"/>
    <property type="molecule type" value="Genomic_DNA"/>
</dbReference>
<feature type="region of interest" description="Disordered" evidence="2">
    <location>
        <begin position="1040"/>
        <end position="1110"/>
    </location>
</feature>
<accession>A0A8J5X905</accession>
<comment type="caution">
    <text evidence="3">The sequence shown here is derived from an EMBL/GenBank/DDBJ whole genome shotgun (WGS) entry which is preliminary data.</text>
</comment>
<dbReference type="PANTHER" id="PTHR13037:SF24">
    <property type="entry name" value="POLYCOMB PROTEIN PCL-RELATED"/>
    <property type="match status" value="1"/>
</dbReference>
<feature type="compositionally biased region" description="Gly residues" evidence="2">
    <location>
        <begin position="978"/>
        <end position="1001"/>
    </location>
</feature>
<feature type="region of interest" description="Disordered" evidence="2">
    <location>
        <begin position="837"/>
        <end position="873"/>
    </location>
</feature>
<evidence type="ECO:0000256" key="1">
    <source>
        <dbReference type="ARBA" id="ARBA00022581"/>
    </source>
</evidence>
<sequence length="1220" mass="121320">MLDRLGQPPSGLLGPPLALARASLERGAQARQSLLTSAEGVARADSGCDRVAASASAAALLPPPAAPGAVVLPNGQLISRERLRRNGHSIEDRVANSLARGRPLAPKPATARSPSPPRQHAQARAQGRGDPPSPALSPPSPPKPQACVAKPSLQPLRPMGPPAPPVAPVAHAPHASRALIALVRRSVSALALHASHAAALANGAQHPAVTDGIGWAGGEALPPFSAREQTPASASARAGSLAPSEHAGSGGSGGGRDARGRGERGARAPTRRGDGRAAVFLPSSLPVLVLSAEPTHRAHRQDAIFFPPLPVLTMPTQPPRDGAGPDGAGPDGAGPDGAGAGDAWAASRLPHGAAAREAVGGVTAMAEEAHKAIAYGRNGAALAHAASTGIAIATEVKPLPHATAAPEAPSGVQQLSAADWLSLPATGAGAARADGSSRVVPVASGATFAPLPCGSPLRASRAATGGLAAGGKRSTLAAPATPAGALRERARARGAVGGGSNYERAPPAAGGGRFVGRVRRHGGFVNGWQRIFASAPFQQLLRAARATRAAARTDARALASAIVLSAEVRAAMLGAQPPFARLPLHALLAVAEATRLALHVRYAVVTRHAHYARDFGVVVVGALAAHRAAGDADGGKPSGDGGGGGGADGGARILRPGDSYGEEALLLPQSGASSDHPQLTRLAISALQPTLVLTLSADAARAARWAWWPRVEEVVLLGDPAVADRARLLALTLSLRHADPLALARAAALCEWVPARPGQQLFAQGQVAAAMLILCTGAIHRYATPGASGANEPHAASAAVAAVVAADDGEGGDGSGGWHGSPPLPVRLAAVDCAPPAPPSGVAAPRARAPAHAAPSASPPAQPPPQPPPPAARSQLLGVSAALARARHAYSAAADVPSQLLAVPALQINAFASALHIPLSELADVAAAEAAADAATLRDAARAARRRRGVSLLAHGLLAGSRNEADAPSPPPHRPARGTGGGGDGGGIGVGGDSDGGGGGARVPHAPPRALISRIASAAAAALGGGGGMDAALDAALAAVAASPQPSPPQPRARNKPRARAGGGEHRAGDGGEGGGDGDKSHAGASAGADGARPDEQRAAPRAVARRRERLRRREHVVAVAAAHAGALSSVVSAAGTPVGAGAGAAGSGRQLPGYMRARVGPEGDGARRWREEEWRAAQFARRLAAAGGKGRGAHAPVEAHATDLLAHEHERSESSSSEA</sequence>
<dbReference type="AlphaFoldDB" id="A0A8J5X905"/>
<feature type="region of interest" description="Disordered" evidence="2">
    <location>
        <begin position="88"/>
        <end position="169"/>
    </location>
</feature>
<organism evidence="3 4">
    <name type="scientific">Diacronema lutheri</name>
    <name type="common">Unicellular marine alga</name>
    <name type="synonym">Monochrysis lutheri</name>
    <dbReference type="NCBI Taxonomy" id="2081491"/>
    <lineage>
        <taxon>Eukaryota</taxon>
        <taxon>Haptista</taxon>
        <taxon>Haptophyta</taxon>
        <taxon>Pavlovophyceae</taxon>
        <taxon>Pavlovales</taxon>
        <taxon>Pavlovaceae</taxon>
        <taxon>Diacronema</taxon>
    </lineage>
</organism>
<feature type="compositionally biased region" description="Pro residues" evidence="2">
    <location>
        <begin position="158"/>
        <end position="167"/>
    </location>
</feature>
<feature type="compositionally biased region" description="Gly residues" evidence="2">
    <location>
        <begin position="324"/>
        <end position="340"/>
    </location>
</feature>
<keyword evidence="1" id="KW-0945">Host-virus interaction</keyword>
<evidence type="ECO:0000256" key="2">
    <source>
        <dbReference type="SAM" id="MobiDB-lite"/>
    </source>
</evidence>
<protein>
    <recommendedName>
        <fullName evidence="5">Cyclic nucleotide-binding domain-containing protein</fullName>
    </recommendedName>
</protein>
<reference evidence="3" key="1">
    <citation type="submission" date="2021-05" db="EMBL/GenBank/DDBJ databases">
        <title>The genome of the haptophyte Pavlova lutheri (Diacronema luteri, Pavlovales) - a model for lipid biosynthesis in eukaryotic algae.</title>
        <authorList>
            <person name="Hulatt C.J."/>
            <person name="Posewitz M.C."/>
        </authorList>
    </citation>
    <scope>NUCLEOTIDE SEQUENCE</scope>
    <source>
        <strain evidence="3">NIVA-4/92</strain>
    </source>
</reference>
<feature type="compositionally biased region" description="Pro residues" evidence="2">
    <location>
        <begin position="857"/>
        <end position="871"/>
    </location>
</feature>
<feature type="compositionally biased region" description="Pro residues" evidence="2">
    <location>
        <begin position="131"/>
        <end position="144"/>
    </location>
</feature>
<feature type="compositionally biased region" description="Low complexity" evidence="2">
    <location>
        <begin position="840"/>
        <end position="856"/>
    </location>
</feature>
<feature type="region of interest" description="Disordered" evidence="2">
    <location>
        <begin position="961"/>
        <end position="1006"/>
    </location>
</feature>